<evidence type="ECO:0000313" key="8">
    <source>
        <dbReference type="Proteomes" id="UP001175271"/>
    </source>
</evidence>
<dbReference type="InterPro" id="IPR005828">
    <property type="entry name" value="MFS_sugar_transport-like"/>
</dbReference>
<feature type="transmembrane region" description="Helical" evidence="5">
    <location>
        <begin position="60"/>
        <end position="77"/>
    </location>
</feature>
<dbReference type="InterPro" id="IPR020846">
    <property type="entry name" value="MFS_dom"/>
</dbReference>
<dbReference type="GO" id="GO:0015149">
    <property type="term" value="F:hexose transmembrane transporter activity"/>
    <property type="evidence" value="ECO:0007669"/>
    <property type="project" value="TreeGrafter"/>
</dbReference>
<dbReference type="PANTHER" id="PTHR23503:SF29">
    <property type="entry name" value="MAJOR FACILITATOR SUPERFAMILY (MFS) PROFILE DOMAIN-CONTAINING PROTEIN"/>
    <property type="match status" value="1"/>
</dbReference>
<keyword evidence="4 5" id="KW-0472">Membrane</keyword>
<dbReference type="InterPro" id="IPR045263">
    <property type="entry name" value="GLUT"/>
</dbReference>
<feature type="domain" description="Major facilitator superfamily (MFS) profile" evidence="6">
    <location>
        <begin position="64"/>
        <end position="503"/>
    </location>
</feature>
<keyword evidence="8" id="KW-1185">Reference proteome</keyword>
<feature type="transmembrane region" description="Helical" evidence="5">
    <location>
        <begin position="381"/>
        <end position="403"/>
    </location>
</feature>
<dbReference type="InterPro" id="IPR005829">
    <property type="entry name" value="Sugar_transporter_CS"/>
</dbReference>
<feature type="transmembrane region" description="Helical" evidence="5">
    <location>
        <begin position="354"/>
        <end position="374"/>
    </location>
</feature>
<comment type="subcellular location">
    <subcellularLocation>
        <location evidence="1">Membrane</location>
        <topology evidence="1">Multi-pass membrane protein</topology>
    </subcellularLocation>
</comment>
<feature type="transmembrane region" description="Helical" evidence="5">
    <location>
        <begin position="111"/>
        <end position="130"/>
    </location>
</feature>
<dbReference type="PANTHER" id="PTHR23503">
    <property type="entry name" value="SOLUTE CARRIER FAMILY 2"/>
    <property type="match status" value="1"/>
</dbReference>
<dbReference type="AlphaFoldDB" id="A0AA39GVQ0"/>
<dbReference type="EMBL" id="JAUCMV010000005">
    <property type="protein sequence ID" value="KAK0394435.1"/>
    <property type="molecule type" value="Genomic_DNA"/>
</dbReference>
<evidence type="ECO:0000256" key="3">
    <source>
        <dbReference type="ARBA" id="ARBA00022989"/>
    </source>
</evidence>
<gene>
    <name evidence="7" type="ORF">QR680_000734</name>
</gene>
<dbReference type="SUPFAM" id="SSF103473">
    <property type="entry name" value="MFS general substrate transporter"/>
    <property type="match status" value="1"/>
</dbReference>
<feature type="transmembrane region" description="Helical" evidence="5">
    <location>
        <begin position="409"/>
        <end position="436"/>
    </location>
</feature>
<dbReference type="Pfam" id="PF00083">
    <property type="entry name" value="Sugar_tr"/>
    <property type="match status" value="1"/>
</dbReference>
<keyword evidence="2 5" id="KW-0812">Transmembrane</keyword>
<dbReference type="GO" id="GO:0016020">
    <property type="term" value="C:membrane"/>
    <property type="evidence" value="ECO:0007669"/>
    <property type="project" value="UniProtKB-SubCell"/>
</dbReference>
<feature type="transmembrane region" description="Helical" evidence="5">
    <location>
        <begin position="142"/>
        <end position="161"/>
    </location>
</feature>
<dbReference type="Proteomes" id="UP001175271">
    <property type="component" value="Unassembled WGS sequence"/>
</dbReference>
<evidence type="ECO:0000256" key="5">
    <source>
        <dbReference type="SAM" id="Phobius"/>
    </source>
</evidence>
<sequence>MGRPSIDCAINDKIRQPAIPSLPSGKRWHTPACDVWRVVGSFCLVTATCSAMRPLAKAKLLAVSILISYACNFQYGYSSVYLNTPIDSFKAYLNESLVRRGWDMTESTYSWMWNLILNIWFVGFFFGVWISPFLNDRYGRKVGFIVMNILSLVAAIARYLATQFYVPELLFAGRIMVSVATAVTYQSQILYLQECSPTKLRGFLTFFSEISFATMCLLGMFLGTKSIFGDHINYLLGVVVIPCALFVIALFPIPETPKFLLIVKCDKVAATKSIQFFQGADADVDSVLDEIAKEAEGDAEAKSSLKEIFTTPYLRQAVILSCLTLQNTVALWSLLLSSTFFLTDVNLNESVAQWSSTSMAMCYTVGTICGAVCIERFGRRNMVITFASLNSLTLVLYVILAAIHKSVSWANYGCLVCLLMYGYTYGCGVGPISWFLSSELVPQRHRSLVQSLCYAINTLMVVITTFTVLPLYNVIGAYAFIPLYIIPSTCSLIYLFMYLPETKSREIHEIVNELKGKKAPKQIGRVYPVPPDYPPSF</sequence>
<feature type="transmembrane region" description="Helical" evidence="5">
    <location>
        <begin position="234"/>
        <end position="253"/>
    </location>
</feature>
<evidence type="ECO:0000313" key="7">
    <source>
        <dbReference type="EMBL" id="KAK0394435.1"/>
    </source>
</evidence>
<feature type="transmembrane region" description="Helical" evidence="5">
    <location>
        <begin position="173"/>
        <end position="191"/>
    </location>
</feature>
<keyword evidence="3 5" id="KW-1133">Transmembrane helix</keyword>
<dbReference type="InterPro" id="IPR036259">
    <property type="entry name" value="MFS_trans_sf"/>
</dbReference>
<evidence type="ECO:0000256" key="1">
    <source>
        <dbReference type="ARBA" id="ARBA00004141"/>
    </source>
</evidence>
<evidence type="ECO:0000256" key="4">
    <source>
        <dbReference type="ARBA" id="ARBA00023136"/>
    </source>
</evidence>
<comment type="caution">
    <text evidence="7">The sequence shown here is derived from an EMBL/GenBank/DDBJ whole genome shotgun (WGS) entry which is preliminary data.</text>
</comment>
<proteinExistence type="predicted"/>
<name>A0AA39GVQ0_9BILA</name>
<feature type="transmembrane region" description="Helical" evidence="5">
    <location>
        <begin position="203"/>
        <end position="222"/>
    </location>
</feature>
<reference evidence="7" key="1">
    <citation type="submission" date="2023-06" db="EMBL/GenBank/DDBJ databases">
        <title>Genomic analysis of the entomopathogenic nematode Steinernema hermaphroditum.</title>
        <authorList>
            <person name="Schwarz E.M."/>
            <person name="Heppert J.K."/>
            <person name="Baniya A."/>
            <person name="Schwartz H.T."/>
            <person name="Tan C.-H."/>
            <person name="Antoshechkin I."/>
            <person name="Sternberg P.W."/>
            <person name="Goodrich-Blair H."/>
            <person name="Dillman A.R."/>
        </authorList>
    </citation>
    <scope>NUCLEOTIDE SEQUENCE</scope>
    <source>
        <strain evidence="7">PS9179</strain>
        <tissue evidence="7">Whole animal</tissue>
    </source>
</reference>
<protein>
    <recommendedName>
        <fullName evidence="6">Major facilitator superfamily (MFS) profile domain-containing protein</fullName>
    </recommendedName>
</protein>
<feature type="transmembrane region" description="Helical" evidence="5">
    <location>
        <begin position="448"/>
        <end position="469"/>
    </location>
</feature>
<dbReference type="PROSITE" id="PS00216">
    <property type="entry name" value="SUGAR_TRANSPORT_1"/>
    <property type="match status" value="1"/>
</dbReference>
<organism evidence="7 8">
    <name type="scientific">Steinernema hermaphroditum</name>
    <dbReference type="NCBI Taxonomy" id="289476"/>
    <lineage>
        <taxon>Eukaryota</taxon>
        <taxon>Metazoa</taxon>
        <taxon>Ecdysozoa</taxon>
        <taxon>Nematoda</taxon>
        <taxon>Chromadorea</taxon>
        <taxon>Rhabditida</taxon>
        <taxon>Tylenchina</taxon>
        <taxon>Panagrolaimomorpha</taxon>
        <taxon>Strongyloidoidea</taxon>
        <taxon>Steinernematidae</taxon>
        <taxon>Steinernema</taxon>
    </lineage>
</organism>
<dbReference type="Gene3D" id="1.20.1250.20">
    <property type="entry name" value="MFS general substrate transporter like domains"/>
    <property type="match status" value="1"/>
</dbReference>
<accession>A0AA39GVQ0</accession>
<feature type="transmembrane region" description="Helical" evidence="5">
    <location>
        <begin position="317"/>
        <end position="342"/>
    </location>
</feature>
<dbReference type="PROSITE" id="PS50850">
    <property type="entry name" value="MFS"/>
    <property type="match status" value="1"/>
</dbReference>
<feature type="transmembrane region" description="Helical" evidence="5">
    <location>
        <begin position="475"/>
        <end position="499"/>
    </location>
</feature>
<evidence type="ECO:0000259" key="6">
    <source>
        <dbReference type="PROSITE" id="PS50850"/>
    </source>
</evidence>
<evidence type="ECO:0000256" key="2">
    <source>
        <dbReference type="ARBA" id="ARBA00022692"/>
    </source>
</evidence>